<dbReference type="EMBL" id="JAHBCL010000053">
    <property type="protein sequence ID" value="MBS7528681.1"/>
    <property type="molecule type" value="Genomic_DNA"/>
</dbReference>
<evidence type="ECO:0000313" key="2">
    <source>
        <dbReference type="EMBL" id="MBS7528681.1"/>
    </source>
</evidence>
<dbReference type="InterPro" id="IPR029068">
    <property type="entry name" value="Glyas_Bleomycin-R_OHBP_Dase"/>
</dbReference>
<protein>
    <submittedName>
        <fullName evidence="2">VOC family protein</fullName>
    </submittedName>
</protein>
<reference evidence="2 3" key="1">
    <citation type="submission" date="2021-05" db="EMBL/GenBank/DDBJ databases">
        <title>Fusibacter ferrireducens sp. nov., an anaerobic, sulfur- and Fe-reducing bacterium isolated from the mangrove sediment.</title>
        <authorList>
            <person name="Qiu D."/>
        </authorList>
    </citation>
    <scope>NUCLEOTIDE SEQUENCE [LARGE SCALE GENOMIC DNA]</scope>
    <source>
        <strain evidence="2 3">DSM 12116</strain>
    </source>
</reference>
<accession>A0ABS5PVU3</accession>
<gene>
    <name evidence="2" type="ORF">KHM83_18590</name>
</gene>
<dbReference type="Gene3D" id="3.10.180.10">
    <property type="entry name" value="2,3-Dihydroxybiphenyl 1,2-Dioxygenase, domain 1"/>
    <property type="match status" value="1"/>
</dbReference>
<name>A0ABS5PVU3_9FIRM</name>
<organism evidence="2 3">
    <name type="scientific">Fusibacter paucivorans</name>
    <dbReference type="NCBI Taxonomy" id="76009"/>
    <lineage>
        <taxon>Bacteria</taxon>
        <taxon>Bacillati</taxon>
        <taxon>Bacillota</taxon>
        <taxon>Clostridia</taxon>
        <taxon>Eubacteriales</taxon>
        <taxon>Eubacteriales Family XII. Incertae Sedis</taxon>
        <taxon>Fusibacter</taxon>
    </lineage>
</organism>
<dbReference type="PANTHER" id="PTHR33990">
    <property type="entry name" value="PROTEIN YJDN-RELATED"/>
    <property type="match status" value="1"/>
</dbReference>
<sequence length="107" mass="11761">MKYGDAPPSTGFDMPDEMKPLIMHATIEIYGTQIMVSDTPAHMPFQVGSNMSIVVTLDAIEETKRVSDALSTDGAVQQPLQETFWSPCYGALVDKFGVGWQLSYEAK</sequence>
<keyword evidence="3" id="KW-1185">Reference proteome</keyword>
<dbReference type="PANTHER" id="PTHR33990:SF1">
    <property type="entry name" value="PROTEIN YJDN"/>
    <property type="match status" value="1"/>
</dbReference>
<dbReference type="SUPFAM" id="SSF54593">
    <property type="entry name" value="Glyoxalase/Bleomycin resistance protein/Dihydroxybiphenyl dioxygenase"/>
    <property type="match status" value="1"/>
</dbReference>
<comment type="caution">
    <text evidence="2">The sequence shown here is derived from an EMBL/GenBank/DDBJ whole genome shotgun (WGS) entry which is preliminary data.</text>
</comment>
<evidence type="ECO:0000259" key="1">
    <source>
        <dbReference type="Pfam" id="PF06983"/>
    </source>
</evidence>
<dbReference type="RefSeq" id="WP_213238538.1">
    <property type="nucleotide sequence ID" value="NZ_JAHBCL010000053.1"/>
</dbReference>
<dbReference type="Proteomes" id="UP000746471">
    <property type="component" value="Unassembled WGS sequence"/>
</dbReference>
<evidence type="ECO:0000313" key="3">
    <source>
        <dbReference type="Proteomes" id="UP000746471"/>
    </source>
</evidence>
<dbReference type="CDD" id="cd06588">
    <property type="entry name" value="PhnB_like"/>
    <property type="match status" value="1"/>
</dbReference>
<feature type="domain" description="PhnB-like" evidence="1">
    <location>
        <begin position="18"/>
        <end position="102"/>
    </location>
</feature>
<dbReference type="Pfam" id="PF06983">
    <property type="entry name" value="3-dmu-9_3-mt"/>
    <property type="match status" value="1"/>
</dbReference>
<proteinExistence type="predicted"/>
<dbReference type="InterPro" id="IPR028973">
    <property type="entry name" value="PhnB-like"/>
</dbReference>